<gene>
    <name evidence="9" type="ORF">N0F65_002645</name>
</gene>
<evidence type="ECO:0000313" key="9">
    <source>
        <dbReference type="EMBL" id="DBA01035.1"/>
    </source>
</evidence>
<dbReference type="PANTHER" id="PTHR22594:SF34">
    <property type="entry name" value="ASPARAGINE--TRNA LIGASE, MITOCHONDRIAL-RELATED"/>
    <property type="match status" value="1"/>
</dbReference>
<keyword evidence="3" id="KW-0436">Ligase</keyword>
<evidence type="ECO:0000256" key="7">
    <source>
        <dbReference type="ARBA" id="ARBA00023146"/>
    </source>
</evidence>
<dbReference type="Proteomes" id="UP001146120">
    <property type="component" value="Unassembled WGS sequence"/>
</dbReference>
<dbReference type="PRINTS" id="PR01042">
    <property type="entry name" value="TRNASYNTHASP"/>
</dbReference>
<evidence type="ECO:0000256" key="3">
    <source>
        <dbReference type="ARBA" id="ARBA00022598"/>
    </source>
</evidence>
<accession>A0AAV2Z5G2</accession>
<keyword evidence="4" id="KW-0547">Nucleotide-binding</keyword>
<keyword evidence="5" id="KW-0067">ATP-binding</keyword>
<evidence type="ECO:0000256" key="6">
    <source>
        <dbReference type="ARBA" id="ARBA00022917"/>
    </source>
</evidence>
<dbReference type="FunFam" id="3.30.930.10:FF:000016">
    <property type="entry name" value="Asparagine--tRNA ligase"/>
    <property type="match status" value="1"/>
</dbReference>
<dbReference type="GO" id="GO:0005739">
    <property type="term" value="C:mitochondrion"/>
    <property type="evidence" value="ECO:0007669"/>
    <property type="project" value="TreeGrafter"/>
</dbReference>
<dbReference type="GO" id="GO:0006421">
    <property type="term" value="P:asparaginyl-tRNA aminoacylation"/>
    <property type="evidence" value="ECO:0007669"/>
    <property type="project" value="InterPro"/>
</dbReference>
<dbReference type="Gene3D" id="3.30.930.10">
    <property type="entry name" value="Bira Bifunctional Protein, Domain 2"/>
    <property type="match status" value="1"/>
</dbReference>
<dbReference type="InterPro" id="IPR006195">
    <property type="entry name" value="aa-tRNA-synth_II"/>
</dbReference>
<feature type="domain" description="Aminoacyl-transfer RNA synthetases class-II family profile" evidence="8">
    <location>
        <begin position="631"/>
        <end position="951"/>
    </location>
</feature>
<evidence type="ECO:0000256" key="2">
    <source>
        <dbReference type="ARBA" id="ARBA00012816"/>
    </source>
</evidence>
<evidence type="ECO:0000313" key="10">
    <source>
        <dbReference type="Proteomes" id="UP001146120"/>
    </source>
</evidence>
<evidence type="ECO:0000256" key="1">
    <source>
        <dbReference type="ARBA" id="ARBA00008226"/>
    </source>
</evidence>
<dbReference type="Pfam" id="PF00152">
    <property type="entry name" value="tRNA-synt_2"/>
    <property type="match status" value="1"/>
</dbReference>
<dbReference type="PROSITE" id="PS50862">
    <property type="entry name" value="AA_TRNA_LIGASE_II"/>
    <property type="match status" value="1"/>
</dbReference>
<dbReference type="Gene3D" id="2.40.50.140">
    <property type="entry name" value="Nucleic acid-binding proteins"/>
    <property type="match status" value="1"/>
</dbReference>
<comment type="caution">
    <text evidence="9">The sequence shown here is derived from an EMBL/GenBank/DDBJ whole genome shotgun (WGS) entry which is preliminary data.</text>
</comment>
<dbReference type="NCBIfam" id="TIGR00457">
    <property type="entry name" value="asnS"/>
    <property type="match status" value="1"/>
</dbReference>
<reference evidence="9" key="1">
    <citation type="submission" date="2022-11" db="EMBL/GenBank/DDBJ databases">
        <authorList>
            <person name="Morgan W.R."/>
            <person name="Tartar A."/>
        </authorList>
    </citation>
    <scope>NUCLEOTIDE SEQUENCE</scope>
    <source>
        <strain evidence="9">ARSEF 373</strain>
    </source>
</reference>
<dbReference type="NCBIfam" id="NF003037">
    <property type="entry name" value="PRK03932.1"/>
    <property type="match status" value="1"/>
</dbReference>
<dbReference type="SUPFAM" id="SSF55681">
    <property type="entry name" value="Class II aaRS and biotin synthetases"/>
    <property type="match status" value="1"/>
</dbReference>
<dbReference type="CDD" id="cd04318">
    <property type="entry name" value="EcAsnRS_like_N"/>
    <property type="match status" value="1"/>
</dbReference>
<keyword evidence="6" id="KW-0648">Protein biosynthesis</keyword>
<name>A0AAV2Z5G2_9STRA</name>
<evidence type="ECO:0000259" key="8">
    <source>
        <dbReference type="PROSITE" id="PS50862"/>
    </source>
</evidence>
<dbReference type="AlphaFoldDB" id="A0AAV2Z5G2"/>
<dbReference type="InterPro" id="IPR004364">
    <property type="entry name" value="Aa-tRNA-synt_II"/>
</dbReference>
<keyword evidence="10" id="KW-1185">Reference proteome</keyword>
<sequence length="961" mass="108900">MNVKDSTSFEGTILFKFRGENGECVTSYAVQIDEDREVSTVKNYDASNRSKLTEVGISEDDFLWLYSGKASSSDVAKLFYSGRLSISGYAFRKVSNFAQSFDFSSEKWRQFYAWKEDMENRQRSPSATEEMANVGSPSRDFWFYSCRAILARYRFSHLQRLQWEVSMASIFGEKYVVEKACESIRRRNRSLLVQNPTDELHALVSNVAGTHIPLQKERRRAMSWDSSMCGCRSYDVQRELHDFFHPRKDNAALAKKAWTVEKPKDLMDIFDAVDSNYVEAVKHSAKERFQLRQSRDRIDLAHAGLNQLDKLLVAMGREGHYNVKKKTKAKYISAPELLLREINVQAMEVMDILKAKALGRQPVDKIPTPDVNALLGGGPSMLVVDKRATPENTSAPNSTWGLGQDGVFVKVNRSNIQRRGSKRDFEIPKERIKQKLVSLQTHLANHKRSTTSVASLDDHLVFSDYLQPKCHEYYLFNTCVPQQQRALSDFARRQSIKDVRNLEDGAHVAVGGWVKSVRKHKSVNFVNINDGTCLAEMQITLPVDDGEDHAAKLGIDLSTVTVGSSVYAEGTLREVPGGKQKRVELHPESMRVTGTCDAQTYPLQKKYHSLEFLRENLHLRARTNTIGAVTRVRNALSMGLHQYFQENEFLQLHSPILTSNDCEGAGEQFRLTKTDGKDDFFGTPTYLTVSGQLHAEMFACSMGKVYTFGPTFRAENSNTTRHLAEFWMVEPEMAFAGLDECIASAQGAVQRSVRHAMDTCADDLAFFQKTYDKTLEERLAKTTESDFARLTYTEAIEVLQKAKKVKFQTPPVWGMDLQTEHERYLAEKYVGGPVFVTDYPASIKAFYMRLNDNEAEGRETVAGMDLLVPKIGELVGGSVREERVDILEAKMRRLGLLHDRTDSEVASDSGDLDWYLDLRRFGTVPHAGWGLGFERLVLYATGMENIRDVIPIPRFPGQCKH</sequence>
<dbReference type="PANTHER" id="PTHR22594">
    <property type="entry name" value="ASPARTYL/LYSYL-TRNA SYNTHETASE"/>
    <property type="match status" value="1"/>
</dbReference>
<dbReference type="EMBL" id="DAKRPA010000054">
    <property type="protein sequence ID" value="DBA01035.1"/>
    <property type="molecule type" value="Genomic_DNA"/>
</dbReference>
<dbReference type="EC" id="6.1.1.22" evidence="2"/>
<dbReference type="GO" id="GO:0003676">
    <property type="term" value="F:nucleic acid binding"/>
    <property type="evidence" value="ECO:0007669"/>
    <property type="project" value="InterPro"/>
</dbReference>
<dbReference type="InterPro" id="IPR012340">
    <property type="entry name" value="NA-bd_OB-fold"/>
</dbReference>
<dbReference type="CDD" id="cd00776">
    <property type="entry name" value="AsxRS_core"/>
    <property type="match status" value="1"/>
</dbReference>
<evidence type="ECO:0000256" key="5">
    <source>
        <dbReference type="ARBA" id="ARBA00022840"/>
    </source>
</evidence>
<dbReference type="GO" id="GO:0004816">
    <property type="term" value="F:asparagine-tRNA ligase activity"/>
    <property type="evidence" value="ECO:0007669"/>
    <property type="project" value="UniProtKB-EC"/>
</dbReference>
<dbReference type="HAMAP" id="MF_00534">
    <property type="entry name" value="Asn_tRNA_synth"/>
    <property type="match status" value="1"/>
</dbReference>
<evidence type="ECO:0000256" key="4">
    <source>
        <dbReference type="ARBA" id="ARBA00022741"/>
    </source>
</evidence>
<dbReference type="InterPro" id="IPR002312">
    <property type="entry name" value="Asp/Asn-tRNA-synth_IIb"/>
</dbReference>
<reference evidence="9" key="2">
    <citation type="journal article" date="2023" name="Microbiol Resour">
        <title>Decontamination and Annotation of the Draft Genome Sequence of the Oomycete Lagenidium giganteum ARSEF 373.</title>
        <authorList>
            <person name="Morgan W.R."/>
            <person name="Tartar A."/>
        </authorList>
    </citation>
    <scope>NUCLEOTIDE SEQUENCE</scope>
    <source>
        <strain evidence="9">ARSEF 373</strain>
    </source>
</reference>
<dbReference type="GO" id="GO:0005524">
    <property type="term" value="F:ATP binding"/>
    <property type="evidence" value="ECO:0007669"/>
    <property type="project" value="UniProtKB-KW"/>
</dbReference>
<dbReference type="SUPFAM" id="SSF50249">
    <property type="entry name" value="Nucleic acid-binding proteins"/>
    <property type="match status" value="1"/>
</dbReference>
<protein>
    <recommendedName>
        <fullName evidence="2">asparagine--tRNA ligase</fullName>
        <ecNumber evidence="2">6.1.1.22</ecNumber>
    </recommendedName>
</protein>
<dbReference type="Pfam" id="PF01336">
    <property type="entry name" value="tRNA_anti-codon"/>
    <property type="match status" value="1"/>
</dbReference>
<comment type="similarity">
    <text evidence="1">Belongs to the class-II aminoacyl-tRNA synthetase family.</text>
</comment>
<organism evidence="9 10">
    <name type="scientific">Lagenidium giganteum</name>
    <dbReference type="NCBI Taxonomy" id="4803"/>
    <lineage>
        <taxon>Eukaryota</taxon>
        <taxon>Sar</taxon>
        <taxon>Stramenopiles</taxon>
        <taxon>Oomycota</taxon>
        <taxon>Peronosporomycetes</taxon>
        <taxon>Pythiales</taxon>
        <taxon>Pythiaceae</taxon>
    </lineage>
</organism>
<dbReference type="InterPro" id="IPR004522">
    <property type="entry name" value="Asn-tRNA-ligase"/>
</dbReference>
<proteinExistence type="inferred from homology"/>
<dbReference type="InterPro" id="IPR004365">
    <property type="entry name" value="NA-bd_OB_tRNA"/>
</dbReference>
<keyword evidence="7" id="KW-0030">Aminoacyl-tRNA synthetase</keyword>
<dbReference type="InterPro" id="IPR045864">
    <property type="entry name" value="aa-tRNA-synth_II/BPL/LPL"/>
</dbReference>